<dbReference type="AlphaFoldDB" id="A0A194XHJ6"/>
<dbReference type="OrthoDB" id="410198at2759"/>
<dbReference type="InterPro" id="IPR016181">
    <property type="entry name" value="Acyl_CoA_acyltransferase"/>
</dbReference>
<gene>
    <name evidence="2" type="ORF">LY89DRAFT_779605</name>
</gene>
<dbReference type="GO" id="GO:0016747">
    <property type="term" value="F:acyltransferase activity, transferring groups other than amino-acyl groups"/>
    <property type="evidence" value="ECO:0007669"/>
    <property type="project" value="InterPro"/>
</dbReference>
<dbReference type="PANTHER" id="PTHR42791:SF2">
    <property type="entry name" value="N-ACETYLTRANSFERASE DOMAIN-CONTAINING PROTEIN"/>
    <property type="match status" value="1"/>
</dbReference>
<keyword evidence="3" id="KW-1185">Reference proteome</keyword>
<dbReference type="InterPro" id="IPR000182">
    <property type="entry name" value="GNAT_dom"/>
</dbReference>
<dbReference type="PROSITE" id="PS51186">
    <property type="entry name" value="GNAT"/>
    <property type="match status" value="1"/>
</dbReference>
<protein>
    <recommendedName>
        <fullName evidence="1">N-acetyltransferase domain-containing protein</fullName>
    </recommendedName>
</protein>
<feature type="domain" description="N-acetyltransferase" evidence="1">
    <location>
        <begin position="12"/>
        <end position="223"/>
    </location>
</feature>
<dbReference type="InParanoid" id="A0A194XHJ6"/>
<dbReference type="GeneID" id="28832036"/>
<reference evidence="2 3" key="1">
    <citation type="submission" date="2015-10" db="EMBL/GenBank/DDBJ databases">
        <title>Full genome of DAOMC 229536 Phialocephala scopiformis, a fungal endophyte of spruce producing the potent anti-insectan compound rugulosin.</title>
        <authorList>
            <consortium name="DOE Joint Genome Institute"/>
            <person name="Walker A.K."/>
            <person name="Frasz S.L."/>
            <person name="Seifert K.A."/>
            <person name="Miller J.D."/>
            <person name="Mondo S.J."/>
            <person name="Labutti K."/>
            <person name="Lipzen A."/>
            <person name="Dockter R."/>
            <person name="Kennedy M."/>
            <person name="Grigoriev I.V."/>
            <person name="Spatafora J.W."/>
        </authorList>
    </citation>
    <scope>NUCLEOTIDE SEQUENCE [LARGE SCALE GENOMIC DNA]</scope>
    <source>
        <strain evidence="2 3">CBS 120377</strain>
    </source>
</reference>
<dbReference type="PANTHER" id="PTHR42791">
    <property type="entry name" value="GNAT FAMILY ACETYLTRANSFERASE"/>
    <property type="match status" value="1"/>
</dbReference>
<dbReference type="EMBL" id="KQ947410">
    <property type="protein sequence ID" value="KUJ19685.1"/>
    <property type="molecule type" value="Genomic_DNA"/>
</dbReference>
<sequence length="235" mass="26027">MSSTEPPAPAFRSVELATAADLPEIAETMQAALIVDPFWTGMKGTISLEEEYKFIYDNLVPRIVKGTEYGACEFWKVVDENGKILGWAGFGKPIVLTEEQKKAANSTYIFPPGRNEGLCDLFQNRILPAAAKNGFDPTRDFQRQNTMVRPEYQRQGIGRMLTKKLNEIADAGGAATHVRARPGASALFVQMGYEILERIDFDLGDYGAEGGKTALFVMRRPPGAKEEKGKKLDWS</sequence>
<dbReference type="Gene3D" id="3.40.630.30">
    <property type="match status" value="1"/>
</dbReference>
<name>A0A194XHJ6_MOLSC</name>
<accession>A0A194XHJ6</accession>
<evidence type="ECO:0000313" key="2">
    <source>
        <dbReference type="EMBL" id="KUJ19685.1"/>
    </source>
</evidence>
<proteinExistence type="predicted"/>
<dbReference type="CDD" id="cd04301">
    <property type="entry name" value="NAT_SF"/>
    <property type="match status" value="1"/>
</dbReference>
<organism evidence="2 3">
    <name type="scientific">Mollisia scopiformis</name>
    <name type="common">Conifer needle endophyte fungus</name>
    <name type="synonym">Phialocephala scopiformis</name>
    <dbReference type="NCBI Taxonomy" id="149040"/>
    <lineage>
        <taxon>Eukaryota</taxon>
        <taxon>Fungi</taxon>
        <taxon>Dikarya</taxon>
        <taxon>Ascomycota</taxon>
        <taxon>Pezizomycotina</taxon>
        <taxon>Leotiomycetes</taxon>
        <taxon>Helotiales</taxon>
        <taxon>Mollisiaceae</taxon>
        <taxon>Mollisia</taxon>
    </lineage>
</organism>
<dbReference type="SUPFAM" id="SSF55729">
    <property type="entry name" value="Acyl-CoA N-acyltransferases (Nat)"/>
    <property type="match status" value="1"/>
</dbReference>
<dbReference type="Pfam" id="PF13508">
    <property type="entry name" value="Acetyltransf_7"/>
    <property type="match status" value="1"/>
</dbReference>
<dbReference type="RefSeq" id="XP_018074040.1">
    <property type="nucleotide sequence ID" value="XM_018222310.1"/>
</dbReference>
<evidence type="ECO:0000259" key="1">
    <source>
        <dbReference type="PROSITE" id="PS51186"/>
    </source>
</evidence>
<evidence type="ECO:0000313" key="3">
    <source>
        <dbReference type="Proteomes" id="UP000070700"/>
    </source>
</evidence>
<dbReference type="InterPro" id="IPR052523">
    <property type="entry name" value="Trichothecene_AcTrans"/>
</dbReference>
<dbReference type="Proteomes" id="UP000070700">
    <property type="component" value="Unassembled WGS sequence"/>
</dbReference>
<dbReference type="KEGG" id="psco:LY89DRAFT_779605"/>